<reference evidence="2" key="1">
    <citation type="submission" date="2016-10" db="EMBL/GenBank/DDBJ databases">
        <authorList>
            <person name="Varghese N."/>
            <person name="Submissions S."/>
        </authorList>
    </citation>
    <scope>NUCLEOTIDE SEQUENCE [LARGE SCALE GENOMIC DNA]</scope>
    <source>
        <strain evidence="2">DSM 21580</strain>
    </source>
</reference>
<dbReference type="SUPFAM" id="SSF53187">
    <property type="entry name" value="Zn-dependent exopeptidases"/>
    <property type="match status" value="1"/>
</dbReference>
<protein>
    <recommendedName>
        <fullName evidence="3">Peptidase M14 carboxypeptidase A domain-containing protein</fullName>
    </recommendedName>
</protein>
<dbReference type="EMBL" id="FNUS01000003">
    <property type="protein sequence ID" value="SEG17833.1"/>
    <property type="molecule type" value="Genomic_DNA"/>
</dbReference>
<dbReference type="RefSeq" id="WP_103913600.1">
    <property type="nucleotide sequence ID" value="NZ_FNUS01000003.1"/>
</dbReference>
<dbReference type="Gene3D" id="3.40.630.10">
    <property type="entry name" value="Zn peptidases"/>
    <property type="match status" value="1"/>
</dbReference>
<dbReference type="OrthoDB" id="9767214at2"/>
<evidence type="ECO:0000313" key="1">
    <source>
        <dbReference type="EMBL" id="SEG17833.1"/>
    </source>
</evidence>
<accession>A0A1H5Y1M3</accession>
<dbReference type="Proteomes" id="UP000236738">
    <property type="component" value="Unassembled WGS sequence"/>
</dbReference>
<dbReference type="AlphaFoldDB" id="A0A1H5Y1M3"/>
<name>A0A1H5Y1M3_9FLAO</name>
<gene>
    <name evidence="1" type="ORF">SAMN05421847_1639</name>
</gene>
<organism evidence="1 2">
    <name type="scientific">Halpernia humi</name>
    <dbReference type="NCBI Taxonomy" id="493375"/>
    <lineage>
        <taxon>Bacteria</taxon>
        <taxon>Pseudomonadati</taxon>
        <taxon>Bacteroidota</taxon>
        <taxon>Flavobacteriia</taxon>
        <taxon>Flavobacteriales</taxon>
        <taxon>Weeksellaceae</taxon>
        <taxon>Chryseobacterium group</taxon>
        <taxon>Halpernia</taxon>
    </lineage>
</organism>
<sequence>MKIKIFFLFFSIGLFAQNQYLTPFEKGDGNQSATYEEVVKYYDNLEKNFDKIKVLDLGSTDSGEPLRLVVFNPEKIFNPKFIKNKALILINNGIHPGEPDGIDATMMMMRDFATGKLKAPKNTVIAAIEVYNIGGMLNRGSFSRANQNGPEEYGFRGNARNLDLNRDFIKTDSKNSDSFQRIFQALNPDVFIDNHVSDGADYQYTLTYILTNKERLGNLLGNFYHGEMNDWIVADLKKKSIDPIPYVSVEGTTPEKGYEQFMDSPRYSTGYTTLFNTIGTIPETHMLKPYKDRVKVTYENMLSYIDYLDNNYLKIKELRQKNLEQYLPKKSYAVQYALDSTKFKMIDFRGFQDGMKPSAISGFPRLFYDRTKPYTKKIPFYNTYKATKEIIIPSFYVIPKSEWQVVKNLKRNQIKFIELKNDSLIAVQSYKIKDYKTVPKPYEGHYLHYNTEVSTTTEKIKFHKGDYLIPLKQNGVKYLLETLEPEAVDSFFNWNYFDSFLGQKEYFSSYVFEDTAAKLLQENSTLKENFEKKKSEDSSFAKDGSEQLNWIYRNSKYFEKSFMQYPIYRIP</sequence>
<evidence type="ECO:0000313" key="2">
    <source>
        <dbReference type="Proteomes" id="UP000236738"/>
    </source>
</evidence>
<evidence type="ECO:0008006" key="3">
    <source>
        <dbReference type="Google" id="ProtNLM"/>
    </source>
</evidence>
<proteinExistence type="predicted"/>
<keyword evidence="2" id="KW-1185">Reference proteome</keyword>